<feature type="transmembrane region" description="Helical" evidence="1">
    <location>
        <begin position="194"/>
        <end position="213"/>
    </location>
</feature>
<evidence type="ECO:0000256" key="1">
    <source>
        <dbReference type="SAM" id="Phobius"/>
    </source>
</evidence>
<accession>A0A9D1QGA4</accession>
<reference evidence="2" key="2">
    <citation type="submission" date="2021-04" db="EMBL/GenBank/DDBJ databases">
        <authorList>
            <person name="Gilroy R."/>
        </authorList>
    </citation>
    <scope>NUCLEOTIDE SEQUENCE</scope>
    <source>
        <strain evidence="2">ChiHjej13B12-752</strain>
    </source>
</reference>
<dbReference type="EMBL" id="DXHR01000006">
    <property type="protein sequence ID" value="HIW12009.1"/>
    <property type="molecule type" value="Genomic_DNA"/>
</dbReference>
<dbReference type="AlphaFoldDB" id="A0A9D1QGA4"/>
<keyword evidence="1" id="KW-1133">Transmembrane helix</keyword>
<feature type="transmembrane region" description="Helical" evidence="1">
    <location>
        <begin position="76"/>
        <end position="94"/>
    </location>
</feature>
<keyword evidence="1" id="KW-0812">Transmembrane</keyword>
<feature type="transmembrane region" description="Helical" evidence="1">
    <location>
        <begin position="131"/>
        <end position="153"/>
    </location>
</feature>
<evidence type="ECO:0000313" key="3">
    <source>
        <dbReference type="Proteomes" id="UP000823989"/>
    </source>
</evidence>
<keyword evidence="1" id="KW-0472">Membrane</keyword>
<feature type="transmembrane region" description="Helical" evidence="1">
    <location>
        <begin position="51"/>
        <end position="70"/>
    </location>
</feature>
<evidence type="ECO:0000313" key="2">
    <source>
        <dbReference type="EMBL" id="HIW12009.1"/>
    </source>
</evidence>
<comment type="caution">
    <text evidence="2">The sequence shown here is derived from an EMBL/GenBank/DDBJ whole genome shotgun (WGS) entry which is preliminary data.</text>
</comment>
<gene>
    <name evidence="2" type="ORF">H9891_02400</name>
</gene>
<reference evidence="2" key="1">
    <citation type="journal article" date="2021" name="PeerJ">
        <title>Extensive microbial diversity within the chicken gut microbiome revealed by metagenomics and culture.</title>
        <authorList>
            <person name="Gilroy R."/>
            <person name="Ravi A."/>
            <person name="Getino M."/>
            <person name="Pursley I."/>
            <person name="Horton D.L."/>
            <person name="Alikhan N.F."/>
            <person name="Baker D."/>
            <person name="Gharbi K."/>
            <person name="Hall N."/>
            <person name="Watson M."/>
            <person name="Adriaenssens E.M."/>
            <person name="Foster-Nyarko E."/>
            <person name="Jarju S."/>
            <person name="Secka A."/>
            <person name="Antonio M."/>
            <person name="Oren A."/>
            <person name="Chaudhuri R.R."/>
            <person name="La Ragione R."/>
            <person name="Hildebrand F."/>
            <person name="Pallen M.J."/>
        </authorList>
    </citation>
    <scope>NUCLEOTIDE SEQUENCE</scope>
    <source>
        <strain evidence="2">ChiHjej13B12-752</strain>
    </source>
</reference>
<organism evidence="2 3">
    <name type="scientific">Candidatus Salinicoccus stercoripullorum</name>
    <dbReference type="NCBI Taxonomy" id="2838756"/>
    <lineage>
        <taxon>Bacteria</taxon>
        <taxon>Bacillati</taxon>
        <taxon>Bacillota</taxon>
        <taxon>Bacilli</taxon>
        <taxon>Bacillales</taxon>
        <taxon>Staphylococcaceae</taxon>
        <taxon>Salinicoccus</taxon>
    </lineage>
</organism>
<sequence>MKQCEECRIWTSHAACPLCLVSMEGLSDGSEEKRYPSYMDRKFSRRRTPKITVLAGISAILICLLINIIVMPQLLWIFHVAGAVMYMLVSFNHTILSKSHLGSKIVMQVMSLTVLLLLIDSQSGAEFLSWSVNYVVPLLIISGMVMITSIVLFRRIKWSSYFSFMIMMLTLGFFPAALFAAGITSVIWPSAVAAAYAVSAIMIMIIFAQQALLTQLGRRFHI</sequence>
<dbReference type="InterPro" id="IPR046283">
    <property type="entry name" value="DUF6320"/>
</dbReference>
<feature type="transmembrane region" description="Helical" evidence="1">
    <location>
        <begin position="101"/>
        <end position="119"/>
    </location>
</feature>
<dbReference type="Pfam" id="PF19845">
    <property type="entry name" value="DUF6320"/>
    <property type="match status" value="1"/>
</dbReference>
<proteinExistence type="predicted"/>
<dbReference type="Proteomes" id="UP000823989">
    <property type="component" value="Unassembled WGS sequence"/>
</dbReference>
<name>A0A9D1QGA4_9STAP</name>
<evidence type="ECO:0008006" key="4">
    <source>
        <dbReference type="Google" id="ProtNLM"/>
    </source>
</evidence>
<feature type="transmembrane region" description="Helical" evidence="1">
    <location>
        <begin position="165"/>
        <end position="188"/>
    </location>
</feature>
<protein>
    <recommendedName>
        <fullName evidence="4">Zinc ribbon domain-containing protein</fullName>
    </recommendedName>
</protein>